<evidence type="ECO:0000256" key="5">
    <source>
        <dbReference type="ARBA" id="ARBA00022840"/>
    </source>
</evidence>
<evidence type="ECO:0000313" key="11">
    <source>
        <dbReference type="Proteomes" id="UP001152320"/>
    </source>
</evidence>
<dbReference type="GO" id="GO:0005524">
    <property type="term" value="F:ATP binding"/>
    <property type="evidence" value="ECO:0007669"/>
    <property type="project" value="UniProtKB-KW"/>
</dbReference>
<dbReference type="AlphaFoldDB" id="A0A9Q1B9L5"/>
<dbReference type="Proteomes" id="UP001152320">
    <property type="component" value="Chromosome 23"/>
</dbReference>
<keyword evidence="11" id="KW-1185">Reference proteome</keyword>
<dbReference type="InterPro" id="IPR001650">
    <property type="entry name" value="Helicase_C-like"/>
</dbReference>
<dbReference type="InterPro" id="IPR014001">
    <property type="entry name" value="Helicase_ATP-bd"/>
</dbReference>
<evidence type="ECO:0000256" key="6">
    <source>
        <dbReference type="PROSITE-ProRule" id="PRU00552"/>
    </source>
</evidence>
<dbReference type="CDD" id="cd18787">
    <property type="entry name" value="SF2_C_DEAD"/>
    <property type="match status" value="1"/>
</dbReference>
<dbReference type="InterPro" id="IPR011545">
    <property type="entry name" value="DEAD/DEAH_box_helicase_dom"/>
</dbReference>
<evidence type="ECO:0000256" key="2">
    <source>
        <dbReference type="ARBA" id="ARBA00022741"/>
    </source>
</evidence>
<evidence type="ECO:0000256" key="4">
    <source>
        <dbReference type="ARBA" id="ARBA00022806"/>
    </source>
</evidence>
<organism evidence="10 11">
    <name type="scientific">Holothuria leucospilota</name>
    <name type="common">Black long sea cucumber</name>
    <name type="synonym">Mertensiothuria leucospilota</name>
    <dbReference type="NCBI Taxonomy" id="206669"/>
    <lineage>
        <taxon>Eukaryota</taxon>
        <taxon>Metazoa</taxon>
        <taxon>Echinodermata</taxon>
        <taxon>Eleutherozoa</taxon>
        <taxon>Echinozoa</taxon>
        <taxon>Holothuroidea</taxon>
        <taxon>Aspidochirotacea</taxon>
        <taxon>Aspidochirotida</taxon>
        <taxon>Holothuriidae</taxon>
        <taxon>Holothuria</taxon>
    </lineage>
</organism>
<name>A0A9Q1B9L5_HOLLE</name>
<dbReference type="EMBL" id="JAIZAY010000023">
    <property type="protein sequence ID" value="KAJ8019641.1"/>
    <property type="molecule type" value="Genomic_DNA"/>
</dbReference>
<evidence type="ECO:0000256" key="3">
    <source>
        <dbReference type="ARBA" id="ARBA00022801"/>
    </source>
</evidence>
<reference evidence="10" key="1">
    <citation type="submission" date="2021-10" db="EMBL/GenBank/DDBJ databases">
        <title>Tropical sea cucumber genome reveals ecological adaptation and Cuvierian tubules defense mechanism.</title>
        <authorList>
            <person name="Chen T."/>
        </authorList>
    </citation>
    <scope>NUCLEOTIDE SEQUENCE</scope>
    <source>
        <strain evidence="10">Nanhai2018</strain>
        <tissue evidence="10">Muscle</tissue>
    </source>
</reference>
<evidence type="ECO:0000313" key="10">
    <source>
        <dbReference type="EMBL" id="KAJ8019641.1"/>
    </source>
</evidence>
<evidence type="ECO:0000256" key="1">
    <source>
        <dbReference type="ARBA" id="ARBA00012552"/>
    </source>
</evidence>
<evidence type="ECO:0000259" key="8">
    <source>
        <dbReference type="PROSITE" id="PS51194"/>
    </source>
</evidence>
<dbReference type="GO" id="GO:0016787">
    <property type="term" value="F:hydrolase activity"/>
    <property type="evidence" value="ECO:0007669"/>
    <property type="project" value="UniProtKB-KW"/>
</dbReference>
<sequence length="558" mass="62891">MHSLAVSQGMIPSSHCKCWLVFSRCIRMSAQTGIGATIDVPVIKVPKRLEKRVEEIRRMKESEGEFQWQGRVFNARPGKELISAKRKEFNYYQNQLFRTSVPQKLASHGWKHRKSRGDFFTLLAYRGNPSVQDGEIRGQSQLSFDDYGIDRRLLTRLEDMDIRKPTIIQDLAIPVLMKGKNALFAAETGSGKTLAYLLPLLNSLLKLRDVCQNEDVGRPWSLILVPAQELAHQVHSVVTNLSRDHGIVCELLDGAGSLKLCKSTLEKPIDVLVATSGRLNMSLKHRLFSLQSIRHTVIDEADTLLDDSFKSSTVHILKKMEINQKPASPLSGSFGSQLIMAGATMPKQATLALGEVLSENSLTVLSTPHLHRIQPHINQKFLRLHTTDKAVTLLKILSQDARKNTSVMIFCNEASTCNWVAYLLEENGFSCLRLNGAMKIQERRGVMEAYQSGSSNILVSTDIASRGIDTSRVEHIINFDFPNHMSDYIHRVGRVGRVSSRKGGRVTSFVVHKWDVDLVHKIETAVRTRESLPRVDANIKRKHILRNTEIPFNQIMFE</sequence>
<comment type="caution">
    <text evidence="10">The sequence shown here is derived from an EMBL/GenBank/DDBJ whole genome shotgun (WGS) entry which is preliminary data.</text>
</comment>
<dbReference type="SMART" id="SM00490">
    <property type="entry name" value="HELICc"/>
    <property type="match status" value="1"/>
</dbReference>
<evidence type="ECO:0000259" key="7">
    <source>
        <dbReference type="PROSITE" id="PS51192"/>
    </source>
</evidence>
<feature type="short sequence motif" description="Q motif" evidence="6">
    <location>
        <begin position="142"/>
        <end position="170"/>
    </location>
</feature>
<dbReference type="Pfam" id="PF00271">
    <property type="entry name" value="Helicase_C"/>
    <property type="match status" value="1"/>
</dbReference>
<dbReference type="Pfam" id="PF00270">
    <property type="entry name" value="DEAD"/>
    <property type="match status" value="1"/>
</dbReference>
<proteinExistence type="predicted"/>
<dbReference type="PROSITE" id="PS51192">
    <property type="entry name" value="HELICASE_ATP_BIND_1"/>
    <property type="match status" value="1"/>
</dbReference>
<keyword evidence="5" id="KW-0067">ATP-binding</keyword>
<feature type="domain" description="Helicase C-terminal" evidence="8">
    <location>
        <begin position="389"/>
        <end position="543"/>
    </location>
</feature>
<dbReference type="InterPro" id="IPR027417">
    <property type="entry name" value="P-loop_NTPase"/>
</dbReference>
<dbReference type="SUPFAM" id="SSF52540">
    <property type="entry name" value="P-loop containing nucleoside triphosphate hydrolases"/>
    <property type="match status" value="1"/>
</dbReference>
<dbReference type="PROSITE" id="PS51195">
    <property type="entry name" value="Q_MOTIF"/>
    <property type="match status" value="1"/>
</dbReference>
<keyword evidence="2" id="KW-0547">Nucleotide-binding</keyword>
<accession>A0A9Q1B9L5</accession>
<dbReference type="EC" id="3.6.4.13" evidence="1"/>
<dbReference type="PROSITE" id="PS51194">
    <property type="entry name" value="HELICASE_CTER"/>
    <property type="match status" value="1"/>
</dbReference>
<keyword evidence="3" id="KW-0378">Hydrolase</keyword>
<dbReference type="GO" id="GO:0003676">
    <property type="term" value="F:nucleic acid binding"/>
    <property type="evidence" value="ECO:0007669"/>
    <property type="project" value="InterPro"/>
</dbReference>
<protein>
    <recommendedName>
        <fullName evidence="1">RNA helicase</fullName>
        <ecNumber evidence="1">3.6.4.13</ecNumber>
    </recommendedName>
</protein>
<dbReference type="SMART" id="SM00487">
    <property type="entry name" value="DEXDc"/>
    <property type="match status" value="1"/>
</dbReference>
<evidence type="ECO:0000259" key="9">
    <source>
        <dbReference type="PROSITE" id="PS51195"/>
    </source>
</evidence>
<dbReference type="Gene3D" id="3.40.50.300">
    <property type="entry name" value="P-loop containing nucleotide triphosphate hydrolases"/>
    <property type="match status" value="2"/>
</dbReference>
<gene>
    <name evidence="10" type="ORF">HOLleu_41301</name>
</gene>
<keyword evidence="4 10" id="KW-0347">Helicase</keyword>
<dbReference type="InterPro" id="IPR014014">
    <property type="entry name" value="RNA_helicase_DEAD_Q_motif"/>
</dbReference>
<dbReference type="OrthoDB" id="10256233at2759"/>
<feature type="domain" description="Helicase ATP-binding" evidence="7">
    <location>
        <begin position="173"/>
        <end position="363"/>
    </location>
</feature>
<dbReference type="GO" id="GO:0003724">
    <property type="term" value="F:RNA helicase activity"/>
    <property type="evidence" value="ECO:0007669"/>
    <property type="project" value="UniProtKB-EC"/>
</dbReference>
<feature type="domain" description="DEAD-box RNA helicase Q" evidence="9">
    <location>
        <begin position="142"/>
        <end position="170"/>
    </location>
</feature>
<dbReference type="PANTHER" id="PTHR47960">
    <property type="entry name" value="DEAD-BOX ATP-DEPENDENT RNA HELICASE 50"/>
    <property type="match status" value="1"/>
</dbReference>